<accession>A0ACC2PP04</accession>
<organism evidence="1 2">
    <name type="scientific">Eretmocerus hayati</name>
    <dbReference type="NCBI Taxonomy" id="131215"/>
    <lineage>
        <taxon>Eukaryota</taxon>
        <taxon>Metazoa</taxon>
        <taxon>Ecdysozoa</taxon>
        <taxon>Arthropoda</taxon>
        <taxon>Hexapoda</taxon>
        <taxon>Insecta</taxon>
        <taxon>Pterygota</taxon>
        <taxon>Neoptera</taxon>
        <taxon>Endopterygota</taxon>
        <taxon>Hymenoptera</taxon>
        <taxon>Apocrita</taxon>
        <taxon>Proctotrupomorpha</taxon>
        <taxon>Chalcidoidea</taxon>
        <taxon>Aphelinidae</taxon>
        <taxon>Aphelininae</taxon>
        <taxon>Eretmocerus</taxon>
    </lineage>
</organism>
<name>A0ACC2PP04_9HYME</name>
<reference evidence="1" key="1">
    <citation type="submission" date="2023-04" db="EMBL/GenBank/DDBJ databases">
        <title>A chromosome-level genome assembly of the parasitoid wasp Eretmocerus hayati.</title>
        <authorList>
            <person name="Zhong Y."/>
            <person name="Liu S."/>
            <person name="Liu Y."/>
        </authorList>
    </citation>
    <scope>NUCLEOTIDE SEQUENCE</scope>
    <source>
        <strain evidence="1">ZJU_SS_LIU_2023</strain>
    </source>
</reference>
<keyword evidence="2" id="KW-1185">Reference proteome</keyword>
<protein>
    <submittedName>
        <fullName evidence="1">Uncharacterized protein</fullName>
    </submittedName>
</protein>
<evidence type="ECO:0000313" key="2">
    <source>
        <dbReference type="Proteomes" id="UP001239111"/>
    </source>
</evidence>
<gene>
    <name evidence="1" type="ORF">QAD02_020328</name>
</gene>
<dbReference type="Proteomes" id="UP001239111">
    <property type="component" value="Chromosome 1"/>
</dbReference>
<dbReference type="EMBL" id="CM056741">
    <property type="protein sequence ID" value="KAJ8684536.1"/>
    <property type="molecule type" value="Genomic_DNA"/>
</dbReference>
<comment type="caution">
    <text evidence="1">The sequence shown here is derived from an EMBL/GenBank/DDBJ whole genome shotgun (WGS) entry which is preliminary data.</text>
</comment>
<sequence length="110" mass="12325">MNRIIKSQLVGENSEASNNRTDSHNDEEDDCHGDHVIVDSEDEIEAEIPQDGIEAEVPENGVEAEIPEDVMENKVMEDESSNDHLPQDGVHLPLKKVKLSFGRFKQSTSR</sequence>
<proteinExistence type="predicted"/>
<evidence type="ECO:0000313" key="1">
    <source>
        <dbReference type="EMBL" id="KAJ8684536.1"/>
    </source>
</evidence>